<dbReference type="SUPFAM" id="SSF52540">
    <property type="entry name" value="P-loop containing nucleoside triphosphate hydrolases"/>
    <property type="match status" value="1"/>
</dbReference>
<sequence>MIISHRHRFIYLKCRKVGSTSLEVALADLCGPDDVVTPLDGARTRADPDRRINWQNHVLPRERWPLAARLKVACGMTTRRAGVEFYNHIRADRLRRMVDPAVFDGYFKFAVERNPWDREVSNYFFQHPRADDRPPFAEFVRTHTVRWPIDNFDIYTIGGRIVADRVLRHETLEADFRAVMDRLGIADPPSLGRARARHRPEKGAWRHWYDADTRDLVGRLYAREIAAFDYAF</sequence>
<dbReference type="InterPro" id="IPR005331">
    <property type="entry name" value="Sulfotransferase"/>
</dbReference>
<evidence type="ECO:0000313" key="2">
    <source>
        <dbReference type="Proteomes" id="UP000048984"/>
    </source>
</evidence>
<dbReference type="GO" id="GO:0016020">
    <property type="term" value="C:membrane"/>
    <property type="evidence" value="ECO:0007669"/>
    <property type="project" value="InterPro"/>
</dbReference>
<proteinExistence type="predicted"/>
<dbReference type="GO" id="GO:0008146">
    <property type="term" value="F:sulfotransferase activity"/>
    <property type="evidence" value="ECO:0007669"/>
    <property type="project" value="InterPro"/>
</dbReference>
<evidence type="ECO:0000313" key="1">
    <source>
        <dbReference type="EMBL" id="KPL55443.1"/>
    </source>
</evidence>
<dbReference type="EMBL" id="LJYW01000001">
    <property type="protein sequence ID" value="KPL55443.1"/>
    <property type="molecule type" value="Genomic_DNA"/>
</dbReference>
<dbReference type="AlphaFoldDB" id="A0A0P6W8F6"/>
<dbReference type="Pfam" id="PF03567">
    <property type="entry name" value="Sulfotransfer_2"/>
    <property type="match status" value="1"/>
</dbReference>
<accession>A0A0P6W8F6</accession>
<dbReference type="InterPro" id="IPR027417">
    <property type="entry name" value="P-loop_NTPase"/>
</dbReference>
<evidence type="ECO:0008006" key="3">
    <source>
        <dbReference type="Google" id="ProtNLM"/>
    </source>
</evidence>
<dbReference type="RefSeq" id="WP_054361609.1">
    <property type="nucleotide sequence ID" value="NZ_JAPCYQ010000001.1"/>
</dbReference>
<dbReference type="STRING" id="665126.ABB55_27050"/>
<dbReference type="Proteomes" id="UP000048984">
    <property type="component" value="Unassembled WGS sequence"/>
</dbReference>
<comment type="caution">
    <text evidence="1">The sequence shown here is derived from an EMBL/GenBank/DDBJ whole genome shotgun (WGS) entry which is preliminary data.</text>
</comment>
<protein>
    <recommendedName>
        <fullName evidence="3">Sulfotransferase family protein</fullName>
    </recommendedName>
</protein>
<reference evidence="1 2" key="1">
    <citation type="submission" date="2015-09" db="EMBL/GenBank/DDBJ databases">
        <authorList>
            <person name="Jackson K.R."/>
            <person name="Lunt B.L."/>
            <person name="Fisher J.N.B."/>
            <person name="Gardner A.V."/>
            <person name="Bailey M.E."/>
            <person name="Deus L.M."/>
            <person name="Earl A.S."/>
            <person name="Gibby P.D."/>
            <person name="Hartmann K.A."/>
            <person name="Liu J.E."/>
            <person name="Manci A.M."/>
            <person name="Nielsen D.A."/>
            <person name="Solomon M.B."/>
            <person name="Breakwell D.P."/>
            <person name="Burnett S.H."/>
            <person name="Grose J.H."/>
        </authorList>
    </citation>
    <scope>NUCLEOTIDE SEQUENCE [LARGE SCALE GENOMIC DNA]</scope>
    <source>
        <strain evidence="1 2">16</strain>
    </source>
</reference>
<reference evidence="1 2" key="2">
    <citation type="submission" date="2015-10" db="EMBL/GenBank/DDBJ databases">
        <title>Draft Genome Sequence of Prosthecomicrobium hirschii ATCC 27832.</title>
        <authorList>
            <person name="Daniel J."/>
            <person name="Givan S.A."/>
            <person name="Brun Y.V."/>
            <person name="Brown P.J."/>
        </authorList>
    </citation>
    <scope>NUCLEOTIDE SEQUENCE [LARGE SCALE GENOMIC DNA]</scope>
    <source>
        <strain evidence="1 2">16</strain>
    </source>
</reference>
<gene>
    <name evidence="1" type="ORF">ABB55_27050</name>
</gene>
<name>A0A0P6W8F6_9HYPH</name>
<keyword evidence="2" id="KW-1185">Reference proteome</keyword>
<organism evidence="1 2">
    <name type="scientific">Prosthecodimorpha hirschii</name>
    <dbReference type="NCBI Taxonomy" id="665126"/>
    <lineage>
        <taxon>Bacteria</taxon>
        <taxon>Pseudomonadati</taxon>
        <taxon>Pseudomonadota</taxon>
        <taxon>Alphaproteobacteria</taxon>
        <taxon>Hyphomicrobiales</taxon>
        <taxon>Ancalomicrobiaceae</taxon>
        <taxon>Prosthecodimorpha</taxon>
    </lineage>
</organism>